<evidence type="ECO:0000256" key="2">
    <source>
        <dbReference type="ARBA" id="ARBA00023015"/>
    </source>
</evidence>
<dbReference type="PROSITE" id="PS50043">
    <property type="entry name" value="HTH_LUXR_2"/>
    <property type="match status" value="1"/>
</dbReference>
<dbReference type="RefSeq" id="WP_168631394.1">
    <property type="nucleotide sequence ID" value="NZ_BONL01000024.1"/>
</dbReference>
<evidence type="ECO:0000259" key="7">
    <source>
        <dbReference type="PROSITE" id="PS50110"/>
    </source>
</evidence>
<dbReference type="InterPro" id="IPR000792">
    <property type="entry name" value="Tscrpt_reg_LuxR_C"/>
</dbReference>
<proteinExistence type="predicted"/>
<dbReference type="CDD" id="cd06170">
    <property type="entry name" value="LuxR_C_like"/>
    <property type="match status" value="1"/>
</dbReference>
<dbReference type="GO" id="GO:0000160">
    <property type="term" value="P:phosphorelay signal transduction system"/>
    <property type="evidence" value="ECO:0007669"/>
    <property type="project" value="InterPro"/>
</dbReference>
<evidence type="ECO:0000256" key="3">
    <source>
        <dbReference type="ARBA" id="ARBA00023125"/>
    </source>
</evidence>
<dbReference type="InterPro" id="IPR016032">
    <property type="entry name" value="Sig_transdc_resp-reg_C-effctor"/>
</dbReference>
<dbReference type="GO" id="GO:0006355">
    <property type="term" value="P:regulation of DNA-templated transcription"/>
    <property type="evidence" value="ECO:0007669"/>
    <property type="project" value="InterPro"/>
</dbReference>
<keyword evidence="9" id="KW-1185">Reference proteome</keyword>
<dbReference type="PRINTS" id="PR00038">
    <property type="entry name" value="HTHLUXR"/>
</dbReference>
<sequence>MDTGTGQVIDVLVVDDEELLRSGIAALVATAPDLRVIGQAANGLEAVEQATALHPDVVLLDMQMPVMDGLDAIDGIRTACPDTTIVVLTSFLTDDYILPALRAGASGYLLKDSTPHELHDGIRAAAAGTITLSPAVGRLLLASAGGDPQGRRAAARHRLRTLTPQERAVAAALAGGLSNAQIAAALFLAPTTVKSYVASAMTKIGAENRTQVAILAHEAGLDAAD</sequence>
<dbReference type="EMBL" id="JAAXOX010000013">
    <property type="protein sequence ID" value="NKY24266.1"/>
    <property type="molecule type" value="Genomic_DNA"/>
</dbReference>
<dbReference type="GO" id="GO:0003677">
    <property type="term" value="F:DNA binding"/>
    <property type="evidence" value="ECO:0007669"/>
    <property type="project" value="UniProtKB-KW"/>
</dbReference>
<dbReference type="PANTHER" id="PTHR43214:SF24">
    <property type="entry name" value="TRANSCRIPTIONAL REGULATORY PROTEIN NARL-RELATED"/>
    <property type="match status" value="1"/>
</dbReference>
<dbReference type="SUPFAM" id="SSF52172">
    <property type="entry name" value="CheY-like"/>
    <property type="match status" value="1"/>
</dbReference>
<dbReference type="CDD" id="cd17535">
    <property type="entry name" value="REC_NarL-like"/>
    <property type="match status" value="1"/>
</dbReference>
<protein>
    <submittedName>
        <fullName evidence="8">Response regulator transcription factor</fullName>
    </submittedName>
</protein>
<accession>A0A7X6R0L7</accession>
<evidence type="ECO:0000256" key="4">
    <source>
        <dbReference type="ARBA" id="ARBA00023163"/>
    </source>
</evidence>
<dbReference type="PROSITE" id="PS00622">
    <property type="entry name" value="HTH_LUXR_1"/>
    <property type="match status" value="1"/>
</dbReference>
<dbReference type="InterPro" id="IPR001789">
    <property type="entry name" value="Sig_transdc_resp-reg_receiver"/>
</dbReference>
<feature type="modified residue" description="4-aspartylphosphate" evidence="5">
    <location>
        <position position="61"/>
    </location>
</feature>
<dbReference type="Pfam" id="PF00196">
    <property type="entry name" value="GerE"/>
    <property type="match status" value="1"/>
</dbReference>
<evidence type="ECO:0000313" key="9">
    <source>
        <dbReference type="Proteomes" id="UP000581206"/>
    </source>
</evidence>
<dbReference type="Proteomes" id="UP000581206">
    <property type="component" value="Unassembled WGS sequence"/>
</dbReference>
<keyword evidence="1 5" id="KW-0597">Phosphoprotein</keyword>
<dbReference type="SMART" id="SM00448">
    <property type="entry name" value="REC"/>
    <property type="match status" value="1"/>
</dbReference>
<dbReference type="InterPro" id="IPR011006">
    <property type="entry name" value="CheY-like_superfamily"/>
</dbReference>
<evidence type="ECO:0000313" key="8">
    <source>
        <dbReference type="EMBL" id="NKY24266.1"/>
    </source>
</evidence>
<dbReference type="PROSITE" id="PS50110">
    <property type="entry name" value="RESPONSE_REGULATORY"/>
    <property type="match status" value="1"/>
</dbReference>
<comment type="caution">
    <text evidence="8">The sequence shown here is derived from an EMBL/GenBank/DDBJ whole genome shotgun (WGS) entry which is preliminary data.</text>
</comment>
<dbReference type="AlphaFoldDB" id="A0A7X6R0L7"/>
<feature type="domain" description="HTH luxR-type" evidence="6">
    <location>
        <begin position="155"/>
        <end position="220"/>
    </location>
</feature>
<dbReference type="Pfam" id="PF00072">
    <property type="entry name" value="Response_reg"/>
    <property type="match status" value="1"/>
</dbReference>
<dbReference type="SMART" id="SM00421">
    <property type="entry name" value="HTH_LUXR"/>
    <property type="match status" value="1"/>
</dbReference>
<dbReference type="SUPFAM" id="SSF46894">
    <property type="entry name" value="C-terminal effector domain of the bipartite response regulators"/>
    <property type="match status" value="1"/>
</dbReference>
<keyword evidence="4" id="KW-0804">Transcription</keyword>
<dbReference type="InterPro" id="IPR058245">
    <property type="entry name" value="NreC/VraR/RcsB-like_REC"/>
</dbReference>
<reference evidence="8 9" key="1">
    <citation type="submission" date="2020-04" db="EMBL/GenBank/DDBJ databases">
        <title>MicrobeNet Type strains.</title>
        <authorList>
            <person name="Nicholson A.C."/>
        </authorList>
    </citation>
    <scope>NUCLEOTIDE SEQUENCE [LARGE SCALE GENOMIC DNA]</scope>
    <source>
        <strain evidence="8 9">ATCC BAA-788</strain>
    </source>
</reference>
<keyword evidence="3" id="KW-0238">DNA-binding</keyword>
<evidence type="ECO:0000256" key="1">
    <source>
        <dbReference type="ARBA" id="ARBA00022553"/>
    </source>
</evidence>
<evidence type="ECO:0000256" key="5">
    <source>
        <dbReference type="PROSITE-ProRule" id="PRU00169"/>
    </source>
</evidence>
<keyword evidence="2" id="KW-0805">Transcription regulation</keyword>
<name>A0A7X6R0L7_9CELL</name>
<dbReference type="InterPro" id="IPR039420">
    <property type="entry name" value="WalR-like"/>
</dbReference>
<evidence type="ECO:0000259" key="6">
    <source>
        <dbReference type="PROSITE" id="PS50043"/>
    </source>
</evidence>
<dbReference type="Gene3D" id="3.40.50.2300">
    <property type="match status" value="1"/>
</dbReference>
<organism evidence="8 9">
    <name type="scientific">Cellulomonas denverensis</name>
    <dbReference type="NCBI Taxonomy" id="264297"/>
    <lineage>
        <taxon>Bacteria</taxon>
        <taxon>Bacillati</taxon>
        <taxon>Actinomycetota</taxon>
        <taxon>Actinomycetes</taxon>
        <taxon>Micrococcales</taxon>
        <taxon>Cellulomonadaceae</taxon>
        <taxon>Cellulomonas</taxon>
    </lineage>
</organism>
<gene>
    <name evidence="8" type="ORF">HGA03_16475</name>
</gene>
<feature type="domain" description="Response regulatory" evidence="7">
    <location>
        <begin position="10"/>
        <end position="126"/>
    </location>
</feature>
<dbReference type="PANTHER" id="PTHR43214">
    <property type="entry name" value="TWO-COMPONENT RESPONSE REGULATOR"/>
    <property type="match status" value="1"/>
</dbReference>